<dbReference type="GeneID" id="100920836"/>
<feature type="domain" description="VWFA" evidence="16">
    <location>
        <begin position="1948"/>
        <end position="2147"/>
    </location>
</feature>
<feature type="region of interest" description="Disordered" evidence="14">
    <location>
        <begin position="1390"/>
        <end position="1684"/>
    </location>
</feature>
<evidence type="ECO:0000256" key="4">
    <source>
        <dbReference type="ARBA" id="ARBA00022729"/>
    </source>
</evidence>
<sequence>MKMLLISLTLMMWFGVSAHQNPGPEFADVVFLVDSSDHMGSKSFPFVRTFLNKMISSLPIEANKFRIGIAQYSDDLHQEFLLHTFRTKSAMLNHLKKNFGYIGGSLRIGNALERVHKTYFSGPANERDKKLFPQILVVLASGHSEDDVVGPAEALRKDGVKIIALGLQDASEENLKAMATSQFHYNLRSVRNVGTFSENMTRIIKETIKHQESIQDVDDVVCERDSMADIVFLLDESFEIRRSLEDLQRFLENITASMDVRGGCTRIGILRFSNKAEVVTSLGDPMSRADIVKAIRSLSVKLGSAYVGKALKKAQEVFTQGRKAQGVRQIAVLITHRSSEDEVIEAAEDLLLQDVSIFAIGIEGYNNTQLEQIVSYPPNRYISIQKSYADLEPYSVTFLNKLQYEVDYRTSIQHEQTERYRTGCIETERADIYFLIDGSGSTKKYFHEIKNFMMEVTRMFIVAPEKVRFGAVQYSSTSQEEFGIGKYSNKEDLGKAILNIRHMDKKTNTGAALNFMLQVIQNSRKKQSSKVPCHLLVLTDGKSDDEVEEPAKRLREEDVIIHAIGVKGANIKELEEIAGSKDRVKFVYNFDSLKSIKDEVVQIICQEKDCKDKKADIIFLVDSSKSIGASTFSTIKTFVKNVVDKTNVGIDQGHVGVIQFSNVTKKEFGLTEYMTKNDIFDAIDRMNPIKNKTYVGKALEFVSDYFEPLNGGRSGVKKFLILITDGKSSDTVKERASDLRNKGVIILVVAVFQAKSSLLEDITGNTNLIYYVEKFDNQKLLEDKLVFDMCTLYECKQFQMLDIVLVLDDSSSIGHNEHESMINFTKHLVNKADVGRDRVQFGALKYGDNPKVLFYLNTYHTKEGIIEGLKYKREGVNTYTAKALKSSHELFTEERGSRAKRGVKQMLIVITDGESHDSDELKSTAQTLRDKNIIIYGVGVGSASEKELLDITNSKNNYFLVDNFEKLKGLYLPFEKKACENSLVVCGIQKADVFFLCDGSDLVTHMDFGKMVHFLADIIDNFDVSPQNTRIGMSQLGSFDQEIIYLNDTLHKDERKGKILASLKRSGSPRLVDALHFVKDTFVSGSRIMAGVPQILFVIVSGRPKGSISMVNKAVAKLRELGVCIVALGIGNVRNYELLHITHNPEKIITVPDFDNLKKEDVKKRVTREICRNCQQKSCFVDTVVGFDISTHRRGQTLFEGQPHLESYLPGLLESISSLRGVSCVRKPQVSIAFKVNTDSHFESRFQIYEKTMMENLRHTVVSGPSHLQVADLESLWSVFNYSEDHGKVMLIFSDGLQHGNNDLWRLEKKSDELRKRGLMGLFIVALNTTSRLDEFSSIEFGKGFEYKTHLHIGMRDLRSKLTEYLDNIAERHCCCAFCKCSGAPGPIGYQGSRGFKGSTGQKGGRGHRGEEGEPGTRGDSGPEGERGAQGCQGDRGLKGVTGINGFKGEDGDYGIDGLNGEEGFHGTPGKKGEKGDPGSQGSMGIRGVPGIRGGKGFPGDPGEPGRDNFSRGPAGSKGEQGRQGRRGQKGTDGRPNSRGKIGPTGQRGTHGPKGPSGSAGPKGEDGSEGLRGIEGKIGDPGQKGEKGSLGNKGPQGPSGQAGVKGRPGKPGILGRKGQPGIPGDKGILGLPGSRGIQGDVGKPSYGHRGRKGAKGSRGHPGDIGNQGDVGDRGTPGGPGPKGFKGVTFGLGEKGEMGFPGSPGPAGPRGPKGMKGWPLSSECELIKFLRDHSPCWEDKCPVYPTELVFALDVSKQRFEVVKNMTISILKDLKIRENNCPIGAKVAVLSYGSESRYLIRWSDYSSKRQLLQKLSRMTFERSPYSRDLGDAMLFVARNVFKRTLPGPNVRRLTVFFSDNQSPDITSIITATMEFSGLNIIPAVFVFNEMFGLEEAFQFDDTGTYQVIPVLSSHFSEPIKRLRQCTLCYDKCFPNVCAEEQADRVYSYMDALFLVDSSRHVTGDEFEQMRSFLSSVLDSFEISDDPLHSDVGDRLALLSYSPGDFSRRRISTPVKEEFVFTTYNSKTLMKIYIQDSLKQLHGEAFVAHALQWTTEKVFSDTEQSRKNKVIFIISAGENKENKNVLRKMALRAKCQGYAIFVISLGSTREEEVEDIASLPLDHHLIQLGRIHKPNLDYAVRFIKPFIHSVRRGFNKYPPITLERQCRLILSEPPLFLDGTIFTSGNYEISSGEPFLLNEEAQKQDHSSVLLENNQSDEVLYLRDQMLIPEELLVKYPKTVDTGKVTTLTSENKIDNGHDLEPEEVDMNSGSTFMTLERPYHLVDKPMDVEMVDMDLKPGSDYLIAGDDSRGEKEESSPTLEPSTQSLENIFVDVVFLLDSSRNVESSEFQEIKEFLVSVLDYFYIAPDPVTSPIGDRVALLSYSPQGYRPNTEECPVHMEFDLVTYNNVPQMKSYVREALQPLNGESFVGHALKWTIDNIFSDAPNLRKNKVIFVISAGETNYLDQKALKEEALRARCQGYAIFVLSFGPTHNDKELEELASPPLDHHLVQLGRIHKPDFDYIVRFIKPFLHSIRRAINQYPPADYAPKCINVTSSRPKKLQEEHAIFLLPERYEMEVENNDFSDEYDSEEPHLVILEGNHSVKSGDIFDFFHELHHLFSTGEVSMNDQETPWSKVNTSFIEDEQKTNKDDGDVR</sequence>
<dbReference type="InterPro" id="IPR002035">
    <property type="entry name" value="VWF_A"/>
</dbReference>
<comment type="function">
    <text evidence="10">Collagen VI acts as a cell-binding protein.</text>
</comment>
<comment type="subcellular location">
    <subcellularLocation>
        <location evidence="1">Secreted</location>
        <location evidence="1">Extracellular space</location>
        <location evidence="1">Extracellular matrix</location>
    </subcellularLocation>
</comment>
<dbReference type="KEGG" id="shr:100920836"/>
<evidence type="ECO:0000256" key="12">
    <source>
        <dbReference type="ARBA" id="ARBA00071949"/>
    </source>
</evidence>
<dbReference type="SUPFAM" id="SSF53300">
    <property type="entry name" value="vWA-like"/>
    <property type="match status" value="10"/>
</dbReference>
<feature type="domain" description="VWFA" evidence="16">
    <location>
        <begin position="616"/>
        <end position="789"/>
    </location>
</feature>
<accession>A0A7N4V7K1</accession>
<dbReference type="Proteomes" id="UP000007648">
    <property type="component" value="Unassembled WGS sequence"/>
</dbReference>
<dbReference type="Gene3D" id="3.40.50.410">
    <property type="entry name" value="von Willebrand factor, type A domain"/>
    <property type="match status" value="9"/>
</dbReference>
<dbReference type="FunFam" id="3.40.50.410:FF:000021">
    <property type="entry name" value="Collagen, type VI, alpha 3"/>
    <property type="match status" value="2"/>
</dbReference>
<evidence type="ECO:0000256" key="3">
    <source>
        <dbReference type="ARBA" id="ARBA00022530"/>
    </source>
</evidence>
<dbReference type="Pfam" id="PF00092">
    <property type="entry name" value="VWA"/>
    <property type="match status" value="9"/>
</dbReference>
<keyword evidence="7" id="KW-0176">Collagen</keyword>
<dbReference type="InterPro" id="IPR036465">
    <property type="entry name" value="vWFA_dom_sf"/>
</dbReference>
<feature type="domain" description="VWFA" evidence="16">
    <location>
        <begin position="431"/>
        <end position="604"/>
    </location>
</feature>
<dbReference type="OrthoDB" id="4473401at2759"/>
<evidence type="ECO:0000256" key="11">
    <source>
        <dbReference type="ARBA" id="ARBA00044000"/>
    </source>
</evidence>
<dbReference type="FunFam" id="3.40.50.410:FF:000003">
    <property type="entry name" value="Collagen type VI alpha 3 chain"/>
    <property type="match status" value="1"/>
</dbReference>
<dbReference type="GeneTree" id="ENSGT00940000162990"/>
<keyword evidence="2" id="KW-0964">Secreted</keyword>
<dbReference type="InterPro" id="IPR008160">
    <property type="entry name" value="Collagen"/>
</dbReference>
<evidence type="ECO:0000256" key="2">
    <source>
        <dbReference type="ARBA" id="ARBA00022525"/>
    </source>
</evidence>
<dbReference type="CDD" id="cd01450">
    <property type="entry name" value="vWFA_subfamily_ECM"/>
    <property type="match status" value="4"/>
</dbReference>
<evidence type="ECO:0000313" key="17">
    <source>
        <dbReference type="Ensembl" id="ENSSHAP00000045222.1"/>
    </source>
</evidence>
<evidence type="ECO:0000256" key="1">
    <source>
        <dbReference type="ARBA" id="ARBA00004498"/>
    </source>
</evidence>
<reference evidence="17" key="3">
    <citation type="submission" date="2025-09" db="UniProtKB">
        <authorList>
            <consortium name="Ensembl"/>
        </authorList>
    </citation>
    <scope>IDENTIFICATION</scope>
</reference>
<dbReference type="FunFam" id="3.40.50.410:FF:000044">
    <property type="entry name" value="Collagen type VI alpha 6 chain"/>
    <property type="match status" value="1"/>
</dbReference>
<dbReference type="PROSITE" id="PS50234">
    <property type="entry name" value="VWFA"/>
    <property type="match status" value="9"/>
</dbReference>
<feature type="compositionally biased region" description="Basic and acidic residues" evidence="14">
    <location>
        <begin position="1572"/>
        <end position="1587"/>
    </location>
</feature>
<evidence type="ECO:0000256" key="15">
    <source>
        <dbReference type="SAM" id="SignalP"/>
    </source>
</evidence>
<name>A0A7N4V7K1_SARHA</name>
<dbReference type="GO" id="GO:0007155">
    <property type="term" value="P:cell adhesion"/>
    <property type="evidence" value="ECO:0007669"/>
    <property type="project" value="UniProtKB-KW"/>
</dbReference>
<feature type="signal peptide" evidence="15">
    <location>
        <begin position="1"/>
        <end position="18"/>
    </location>
</feature>
<dbReference type="CTD" id="256076"/>
<keyword evidence="8" id="KW-0325">Glycoprotein</keyword>
<feature type="compositionally biased region" description="Basic residues" evidence="14">
    <location>
        <begin position="1646"/>
        <end position="1658"/>
    </location>
</feature>
<dbReference type="PANTHER" id="PTHR24020">
    <property type="entry name" value="COLLAGEN ALPHA"/>
    <property type="match status" value="1"/>
</dbReference>
<gene>
    <name evidence="17" type="primary">COL6A5</name>
</gene>
<keyword evidence="5" id="KW-0677">Repeat</keyword>
<protein>
    <recommendedName>
        <fullName evidence="12">Collagen alpha-5(VI) chain</fullName>
    </recommendedName>
    <alternativeName>
        <fullName evidence="13">Collagen alpha-1(XXIX) chain</fullName>
    </alternativeName>
</protein>
<keyword evidence="9" id="KW-0379">Hydroxylation</keyword>
<evidence type="ECO:0000256" key="5">
    <source>
        <dbReference type="ARBA" id="ARBA00022737"/>
    </source>
</evidence>
<feature type="compositionally biased region" description="Basic and acidic residues" evidence="14">
    <location>
        <begin position="1408"/>
        <end position="1417"/>
    </location>
</feature>
<dbReference type="FunFam" id="3.40.50.410:FF:000082">
    <property type="entry name" value="Collagen type VI alpha 5 chain"/>
    <property type="match status" value="1"/>
</dbReference>
<evidence type="ECO:0000256" key="10">
    <source>
        <dbReference type="ARBA" id="ARBA00043858"/>
    </source>
</evidence>
<evidence type="ECO:0000256" key="8">
    <source>
        <dbReference type="ARBA" id="ARBA00023180"/>
    </source>
</evidence>
<evidence type="ECO:0000313" key="18">
    <source>
        <dbReference type="Proteomes" id="UP000007648"/>
    </source>
</evidence>
<dbReference type="InParanoid" id="A0A7N4V7K1"/>
<feature type="domain" description="VWFA" evidence="16">
    <location>
        <begin position="28"/>
        <end position="208"/>
    </location>
</feature>
<feature type="domain" description="VWFA" evidence="16">
    <location>
        <begin position="2330"/>
        <end position="2531"/>
    </location>
</feature>
<feature type="compositionally biased region" description="Gly residues" evidence="14">
    <location>
        <begin position="1674"/>
        <end position="1683"/>
    </location>
</feature>
<dbReference type="SMART" id="SM00327">
    <property type="entry name" value="VWA"/>
    <property type="match status" value="9"/>
</dbReference>
<keyword evidence="3" id="KW-0272">Extracellular matrix</keyword>
<evidence type="ECO:0000256" key="14">
    <source>
        <dbReference type="SAM" id="MobiDB-lite"/>
    </source>
</evidence>
<feature type="region of interest" description="Disordered" evidence="14">
    <location>
        <begin position="2302"/>
        <end position="2321"/>
    </location>
</feature>
<reference evidence="17" key="2">
    <citation type="submission" date="2025-08" db="UniProtKB">
        <authorList>
            <consortium name="Ensembl"/>
        </authorList>
    </citation>
    <scope>IDENTIFICATION</scope>
</reference>
<feature type="domain" description="VWFA" evidence="16">
    <location>
        <begin position="229"/>
        <end position="402"/>
    </location>
</feature>
<evidence type="ECO:0000256" key="6">
    <source>
        <dbReference type="ARBA" id="ARBA00022889"/>
    </source>
</evidence>
<feature type="compositionally biased region" description="Basic and acidic residues" evidence="14">
    <location>
        <begin position="2304"/>
        <end position="2313"/>
    </location>
</feature>
<feature type="domain" description="VWFA" evidence="16">
    <location>
        <begin position="992"/>
        <end position="1166"/>
    </location>
</feature>
<feature type="compositionally biased region" description="Gly residues" evidence="14">
    <location>
        <begin position="1491"/>
        <end position="1500"/>
    </location>
</feature>
<evidence type="ECO:0000256" key="13">
    <source>
        <dbReference type="ARBA" id="ARBA00080704"/>
    </source>
</evidence>
<dbReference type="PRINTS" id="PR00453">
    <property type="entry name" value="VWFADOMAIN"/>
</dbReference>
<proteinExistence type="inferred from homology"/>
<evidence type="ECO:0000256" key="9">
    <source>
        <dbReference type="ARBA" id="ARBA00023278"/>
    </source>
</evidence>
<comment type="similarity">
    <text evidence="11">Belongs to the type VI collagen family.</text>
</comment>
<dbReference type="InterPro" id="IPR050525">
    <property type="entry name" value="ECM_Assembly_Org"/>
</dbReference>
<reference evidence="17 18" key="1">
    <citation type="journal article" date="2011" name="Proc. Natl. Acad. Sci. U.S.A.">
        <title>Genetic diversity and population structure of the endangered marsupial Sarcophilus harrisii (Tasmanian devil).</title>
        <authorList>
            <person name="Miller W."/>
            <person name="Hayes V.M."/>
            <person name="Ratan A."/>
            <person name="Petersen D.C."/>
            <person name="Wittekindt N.E."/>
            <person name="Miller J."/>
            <person name="Walenz B."/>
            <person name="Knight J."/>
            <person name="Qi J."/>
            <person name="Zhao F."/>
            <person name="Wang Q."/>
            <person name="Bedoya-Reina O.C."/>
            <person name="Katiyar N."/>
            <person name="Tomsho L.P."/>
            <person name="Kasson L.M."/>
            <person name="Hardie R.A."/>
            <person name="Woodbridge P."/>
            <person name="Tindall E.A."/>
            <person name="Bertelsen M.F."/>
            <person name="Dixon D."/>
            <person name="Pyecroft S."/>
            <person name="Helgen K.M."/>
            <person name="Lesk A.M."/>
            <person name="Pringle T.H."/>
            <person name="Patterson N."/>
            <person name="Zhang Y."/>
            <person name="Kreiss A."/>
            <person name="Woods G.M."/>
            <person name="Jones M.E."/>
            <person name="Schuster S.C."/>
        </authorList>
    </citation>
    <scope>NUCLEOTIDE SEQUENCE [LARGE SCALE GENOMIC DNA]</scope>
</reference>
<feature type="domain" description="VWFA" evidence="16">
    <location>
        <begin position="802"/>
        <end position="974"/>
    </location>
</feature>
<dbReference type="Ensembl" id="ENSSHAT00000044929.1">
    <property type="protein sequence ID" value="ENSSHAP00000045222.1"/>
    <property type="gene ID" value="ENSSHAG00000022509.1"/>
</dbReference>
<dbReference type="FunCoup" id="A0A7N4V7K1">
    <property type="interactions" value="488"/>
</dbReference>
<dbReference type="Pfam" id="PF01391">
    <property type="entry name" value="Collagen"/>
    <property type="match status" value="2"/>
</dbReference>
<dbReference type="CDD" id="cd01472">
    <property type="entry name" value="vWA_collagen"/>
    <property type="match status" value="3"/>
</dbReference>
<keyword evidence="6" id="KW-0130">Cell adhesion</keyword>
<evidence type="ECO:0000256" key="7">
    <source>
        <dbReference type="ARBA" id="ARBA00023119"/>
    </source>
</evidence>
<evidence type="ECO:0000259" key="16">
    <source>
        <dbReference type="PROSITE" id="PS50234"/>
    </source>
</evidence>
<keyword evidence="18" id="KW-1185">Reference proteome</keyword>
<dbReference type="GO" id="GO:0005589">
    <property type="term" value="C:collagen type VI trimer"/>
    <property type="evidence" value="ECO:0007669"/>
    <property type="project" value="UniProtKB-ARBA"/>
</dbReference>
<dbReference type="RefSeq" id="XP_031796083.1">
    <property type="nucleotide sequence ID" value="XM_031940223.1"/>
</dbReference>
<feature type="domain" description="VWFA" evidence="16">
    <location>
        <begin position="1746"/>
        <end position="1879"/>
    </location>
</feature>
<keyword evidence="4 15" id="KW-0732">Signal</keyword>
<feature type="chain" id="PRO_5029478788" description="Collagen alpha-5(VI) chain" evidence="15">
    <location>
        <begin position="19"/>
        <end position="2652"/>
    </location>
</feature>
<dbReference type="PANTHER" id="PTHR24020:SF86">
    <property type="entry name" value="COLLAGEN, TYPE VI, ALPHA 4"/>
    <property type="match status" value="1"/>
</dbReference>
<dbReference type="FunFam" id="3.40.50.410:FF:000004">
    <property type="entry name" value="collagen alpha-6(VI) chain"/>
    <property type="match status" value="2"/>
</dbReference>
<organism evidence="17 18">
    <name type="scientific">Sarcophilus harrisii</name>
    <name type="common">Tasmanian devil</name>
    <name type="synonym">Sarcophilus laniarius</name>
    <dbReference type="NCBI Taxonomy" id="9305"/>
    <lineage>
        <taxon>Eukaryota</taxon>
        <taxon>Metazoa</taxon>
        <taxon>Chordata</taxon>
        <taxon>Craniata</taxon>
        <taxon>Vertebrata</taxon>
        <taxon>Euteleostomi</taxon>
        <taxon>Mammalia</taxon>
        <taxon>Metatheria</taxon>
        <taxon>Dasyuromorphia</taxon>
        <taxon>Dasyuridae</taxon>
        <taxon>Sarcophilus</taxon>
    </lineage>
</organism>
<feature type="compositionally biased region" description="Low complexity" evidence="14">
    <location>
        <begin position="1553"/>
        <end position="1562"/>
    </location>
</feature>